<dbReference type="HOGENOM" id="CLU_2604195_0_0_11"/>
<gene>
    <name evidence="1" type="ORF">HMPREF9451_01807</name>
</gene>
<dbReference type="Proteomes" id="UP000006069">
    <property type="component" value="Unassembled WGS sequence"/>
</dbReference>
<accession>K0YJ76</accession>
<reference evidence="1 2" key="1">
    <citation type="submission" date="2012-08" db="EMBL/GenBank/DDBJ databases">
        <title>The Genome Sequence of Slackia piriformis YIT 12062.</title>
        <authorList>
            <consortium name="The Broad Institute Genome Sequencing Platform"/>
            <person name="Earl A."/>
            <person name="Ward D."/>
            <person name="Feldgarden M."/>
            <person name="Gevers D."/>
            <person name="Morotomi M."/>
            <person name="Walker B."/>
            <person name="Young S.K."/>
            <person name="Zeng Q."/>
            <person name="Gargeya S."/>
            <person name="Fitzgerald M."/>
            <person name="Haas B."/>
            <person name="Abouelleil A."/>
            <person name="Alvarado L."/>
            <person name="Arachchi H.M."/>
            <person name="Berlin A.M."/>
            <person name="Chapman S.B."/>
            <person name="Goldberg J."/>
            <person name="Griggs A."/>
            <person name="Gujja S."/>
            <person name="Hansen M."/>
            <person name="Howarth C."/>
            <person name="Imamovic A."/>
            <person name="Larimer J."/>
            <person name="McCowen C."/>
            <person name="Montmayeur A."/>
            <person name="Murphy C."/>
            <person name="Neiman D."/>
            <person name="Pearson M."/>
            <person name="Priest M."/>
            <person name="Roberts A."/>
            <person name="Saif S."/>
            <person name="Shea T."/>
            <person name="Sisk P."/>
            <person name="Sykes S."/>
            <person name="Wortman J."/>
            <person name="Nusbaum C."/>
            <person name="Birren B."/>
        </authorList>
    </citation>
    <scope>NUCLEOTIDE SEQUENCE [LARGE SCALE GENOMIC DNA]</scope>
    <source>
        <strain evidence="1 2">YIT 12062</strain>
    </source>
</reference>
<evidence type="ECO:0000313" key="1">
    <source>
        <dbReference type="EMBL" id="EJZ83288.1"/>
    </source>
</evidence>
<dbReference type="OrthoDB" id="9904392at2"/>
<keyword evidence="2" id="KW-1185">Reference proteome</keyword>
<dbReference type="RefSeq" id="WP_009139984.1">
    <property type="nucleotide sequence ID" value="NZ_JH815199.1"/>
</dbReference>
<comment type="caution">
    <text evidence="1">The sequence shown here is derived from an EMBL/GenBank/DDBJ whole genome shotgun (WGS) entry which is preliminary data.</text>
</comment>
<dbReference type="InParanoid" id="K0YJ76"/>
<dbReference type="AlphaFoldDB" id="K0YJ76"/>
<sequence length="79" mass="9443">MNLEEWQTRVDSIDLGGIRLYHAYASNEKTRQVIEGDMEDTDEEFVRARFQQQLIGTLMQMDMEESMRVKDEAKDEERR</sequence>
<protein>
    <submittedName>
        <fullName evidence="1">Uncharacterized protein</fullName>
    </submittedName>
</protein>
<evidence type="ECO:0000313" key="2">
    <source>
        <dbReference type="Proteomes" id="UP000006069"/>
    </source>
</evidence>
<dbReference type="EMBL" id="ADMD01000009">
    <property type="protein sequence ID" value="EJZ83288.1"/>
    <property type="molecule type" value="Genomic_DNA"/>
</dbReference>
<proteinExistence type="predicted"/>
<name>K0YJ76_9ACTN</name>
<organism evidence="1 2">
    <name type="scientific">Slackia piriformis YIT 12062</name>
    <dbReference type="NCBI Taxonomy" id="742818"/>
    <lineage>
        <taxon>Bacteria</taxon>
        <taxon>Bacillati</taxon>
        <taxon>Actinomycetota</taxon>
        <taxon>Coriobacteriia</taxon>
        <taxon>Eggerthellales</taxon>
        <taxon>Eggerthellaceae</taxon>
        <taxon>Slackia</taxon>
    </lineage>
</organism>
<dbReference type="PATRIC" id="fig|742818.3.peg.1910"/>